<dbReference type="PANTHER" id="PTHR21240:SF28">
    <property type="entry name" value="ISO-OROTATE DECARBOXYLASE (EUROFUNG)"/>
    <property type="match status" value="1"/>
</dbReference>
<proteinExistence type="predicted"/>
<evidence type="ECO:0000259" key="2">
    <source>
        <dbReference type="Pfam" id="PF04909"/>
    </source>
</evidence>
<accession>A0A1F4Q4K8</accession>
<reference evidence="3 4" key="1">
    <citation type="journal article" date="2016" name="Nat. Commun.">
        <title>Thousands of microbial genomes shed light on interconnected biogeochemical processes in an aquifer system.</title>
        <authorList>
            <person name="Anantharaman K."/>
            <person name="Brown C.T."/>
            <person name="Hug L.A."/>
            <person name="Sharon I."/>
            <person name="Castelle C.J."/>
            <person name="Probst A.J."/>
            <person name="Thomas B.C."/>
            <person name="Singh A."/>
            <person name="Wilkins M.J."/>
            <person name="Karaoz U."/>
            <person name="Brodie E.L."/>
            <person name="Williams K.H."/>
            <person name="Hubbard S.S."/>
            <person name="Banfield J.F."/>
        </authorList>
    </citation>
    <scope>NUCLEOTIDE SEQUENCE [LARGE SCALE GENOMIC DNA]</scope>
</reference>
<dbReference type="EMBL" id="METM01000004">
    <property type="protein sequence ID" value="OGB90810.1"/>
    <property type="molecule type" value="Genomic_DNA"/>
</dbReference>
<comment type="caution">
    <text evidence="3">The sequence shown here is derived from an EMBL/GenBank/DDBJ whole genome shotgun (WGS) entry which is preliminary data.</text>
</comment>
<organism evidence="3 4">
    <name type="scientific">candidate division WOR-1 bacterium RIFCSPHIGHO2_01_FULL_53_15</name>
    <dbReference type="NCBI Taxonomy" id="1802564"/>
    <lineage>
        <taxon>Bacteria</taxon>
        <taxon>Bacillati</taxon>
        <taxon>Saganbacteria</taxon>
    </lineage>
</organism>
<evidence type="ECO:0000256" key="1">
    <source>
        <dbReference type="ARBA" id="ARBA00023239"/>
    </source>
</evidence>
<dbReference type="Proteomes" id="UP000178724">
    <property type="component" value="Unassembled WGS sequence"/>
</dbReference>
<dbReference type="InterPro" id="IPR006680">
    <property type="entry name" value="Amidohydro-rel"/>
</dbReference>
<sequence length="302" mass="34551">MKELGVRIGARNIRIIDCHTHHHPMKAAGKLTAFLRDGSAAAESLRIERPADPSTTGYFQAAERFNLVASVNLPVANYDKTPEQVARMNDWAKELMDNNPGRVFSLAAINPHLPFNIIAAELERIRSFGFLGVKLHPMADSMGWKFQKFDPIDEQWLPFYELLNVHGWTIFWHCGGVTLDDRVYNATPPKLARINEMFPKLRQVAAHLGGWQWRETTKHLAEREHVFFDLAYCHPLIQTPEVMKEIVMALGSERIMWGTDFPYMSLENSIAGFSRLITLLTPEEIEAIFFHNAVRIFNLPIE</sequence>
<protein>
    <recommendedName>
        <fullName evidence="2">Amidohydrolase-related domain-containing protein</fullName>
    </recommendedName>
</protein>
<feature type="domain" description="Amidohydrolase-related" evidence="2">
    <location>
        <begin position="16"/>
        <end position="299"/>
    </location>
</feature>
<dbReference type="PANTHER" id="PTHR21240">
    <property type="entry name" value="2-AMINO-3-CARBOXYLMUCONATE-6-SEMIALDEHYDE DECARBOXYLASE"/>
    <property type="match status" value="1"/>
</dbReference>
<dbReference type="AlphaFoldDB" id="A0A1F4Q4K8"/>
<name>A0A1F4Q4K8_UNCSA</name>
<dbReference type="InterPro" id="IPR032465">
    <property type="entry name" value="ACMSD"/>
</dbReference>
<dbReference type="SUPFAM" id="SSF51556">
    <property type="entry name" value="Metallo-dependent hydrolases"/>
    <property type="match status" value="1"/>
</dbReference>
<dbReference type="Pfam" id="PF04909">
    <property type="entry name" value="Amidohydro_2"/>
    <property type="match status" value="1"/>
</dbReference>
<evidence type="ECO:0000313" key="3">
    <source>
        <dbReference type="EMBL" id="OGB90810.1"/>
    </source>
</evidence>
<evidence type="ECO:0000313" key="4">
    <source>
        <dbReference type="Proteomes" id="UP000178724"/>
    </source>
</evidence>
<keyword evidence="1" id="KW-0456">Lyase</keyword>
<dbReference type="Gene3D" id="3.20.20.140">
    <property type="entry name" value="Metal-dependent hydrolases"/>
    <property type="match status" value="1"/>
</dbReference>
<dbReference type="GO" id="GO:0005737">
    <property type="term" value="C:cytoplasm"/>
    <property type="evidence" value="ECO:0007669"/>
    <property type="project" value="TreeGrafter"/>
</dbReference>
<dbReference type="GO" id="GO:0019748">
    <property type="term" value="P:secondary metabolic process"/>
    <property type="evidence" value="ECO:0007669"/>
    <property type="project" value="TreeGrafter"/>
</dbReference>
<dbReference type="GO" id="GO:0016787">
    <property type="term" value="F:hydrolase activity"/>
    <property type="evidence" value="ECO:0007669"/>
    <property type="project" value="InterPro"/>
</dbReference>
<dbReference type="InterPro" id="IPR032466">
    <property type="entry name" value="Metal_Hydrolase"/>
</dbReference>
<dbReference type="GO" id="GO:0016831">
    <property type="term" value="F:carboxy-lyase activity"/>
    <property type="evidence" value="ECO:0007669"/>
    <property type="project" value="InterPro"/>
</dbReference>
<gene>
    <name evidence="3" type="ORF">A2625_07205</name>
</gene>